<evidence type="ECO:0000313" key="3">
    <source>
        <dbReference type="Proteomes" id="UP000230750"/>
    </source>
</evidence>
<proteinExistence type="predicted"/>
<evidence type="ECO:0000259" key="1">
    <source>
        <dbReference type="Pfam" id="PF07035"/>
    </source>
</evidence>
<dbReference type="EMBL" id="MRZV01001322">
    <property type="protein sequence ID" value="PIK38718.1"/>
    <property type="molecule type" value="Genomic_DNA"/>
</dbReference>
<dbReference type="GO" id="GO:0031902">
    <property type="term" value="C:late endosome membrane"/>
    <property type="evidence" value="ECO:0007669"/>
    <property type="project" value="TreeGrafter"/>
</dbReference>
<dbReference type="OrthoDB" id="26384at2759"/>
<sequence>MIPEKKRLIDFLLFRRDSKKVILSVIKSALMPGQQLGLATIAQMFDKFNTVCRSHLDFQQQSSTQFVEGAGKPIPVHFYNGGRILIQQPDLYTHVLSPCAENKEIPYKFIVAVLVEYIRSLNQYHIPVQHFLYELIINTLVHHNCFYQLHQFLQYHVLNDSKPIACLLLSLESCYPPAHQLALDMLKRVSTANEEIVEVLLSKNQLLPALRFLRSVGGSDNASARKFLEAAQNTEDNLLFFTVFKFFEQRNLRLRGDFHFMPGEHCEKYVKHFESLFGYDALGQVA</sequence>
<comment type="caution">
    <text evidence="2">The sequence shown here is derived from an EMBL/GenBank/DDBJ whole genome shotgun (WGS) entry which is preliminary data.</text>
</comment>
<dbReference type="GO" id="GO:0035658">
    <property type="term" value="C:Mon1-Ccz1 complex"/>
    <property type="evidence" value="ECO:0007669"/>
    <property type="project" value="InterPro"/>
</dbReference>
<dbReference type="GO" id="GO:0010506">
    <property type="term" value="P:regulation of autophagy"/>
    <property type="evidence" value="ECO:0007669"/>
    <property type="project" value="InterPro"/>
</dbReference>
<dbReference type="Pfam" id="PF07035">
    <property type="entry name" value="RMC1_C"/>
    <property type="match status" value="1"/>
</dbReference>
<feature type="domain" description="Mic1" evidence="1">
    <location>
        <begin position="15"/>
        <end position="261"/>
    </location>
</feature>
<dbReference type="AlphaFoldDB" id="A0A2G8JSM2"/>
<dbReference type="STRING" id="307972.A0A2G8JSM2"/>
<dbReference type="InterPro" id="IPR040371">
    <property type="entry name" value="RMC1"/>
</dbReference>
<organism evidence="2 3">
    <name type="scientific">Stichopus japonicus</name>
    <name type="common">Sea cucumber</name>
    <dbReference type="NCBI Taxonomy" id="307972"/>
    <lineage>
        <taxon>Eukaryota</taxon>
        <taxon>Metazoa</taxon>
        <taxon>Echinodermata</taxon>
        <taxon>Eleutherozoa</taxon>
        <taxon>Echinozoa</taxon>
        <taxon>Holothuroidea</taxon>
        <taxon>Aspidochirotacea</taxon>
        <taxon>Aspidochirotida</taxon>
        <taxon>Stichopodidae</taxon>
        <taxon>Apostichopus</taxon>
    </lineage>
</organism>
<dbReference type="GO" id="GO:0005765">
    <property type="term" value="C:lysosomal membrane"/>
    <property type="evidence" value="ECO:0007669"/>
    <property type="project" value="TreeGrafter"/>
</dbReference>
<keyword evidence="3" id="KW-1185">Reference proteome</keyword>
<dbReference type="PANTHER" id="PTHR12897:SF4">
    <property type="entry name" value="REGULATOR OF MON1-CCZ1 COMPLEX"/>
    <property type="match status" value="1"/>
</dbReference>
<evidence type="ECO:0000313" key="2">
    <source>
        <dbReference type="EMBL" id="PIK38718.1"/>
    </source>
</evidence>
<accession>A0A2G8JSM2</accession>
<reference evidence="2 3" key="1">
    <citation type="journal article" date="2017" name="PLoS Biol.">
        <title>The sea cucumber genome provides insights into morphological evolution and visceral regeneration.</title>
        <authorList>
            <person name="Zhang X."/>
            <person name="Sun L."/>
            <person name="Yuan J."/>
            <person name="Sun Y."/>
            <person name="Gao Y."/>
            <person name="Zhang L."/>
            <person name="Li S."/>
            <person name="Dai H."/>
            <person name="Hamel J.F."/>
            <person name="Liu C."/>
            <person name="Yu Y."/>
            <person name="Liu S."/>
            <person name="Lin W."/>
            <person name="Guo K."/>
            <person name="Jin S."/>
            <person name="Xu P."/>
            <person name="Storey K.B."/>
            <person name="Huan P."/>
            <person name="Zhang T."/>
            <person name="Zhou Y."/>
            <person name="Zhang J."/>
            <person name="Lin C."/>
            <person name="Li X."/>
            <person name="Xing L."/>
            <person name="Huo D."/>
            <person name="Sun M."/>
            <person name="Wang L."/>
            <person name="Mercier A."/>
            <person name="Li F."/>
            <person name="Yang H."/>
            <person name="Xiang J."/>
        </authorList>
    </citation>
    <scope>NUCLEOTIDE SEQUENCE [LARGE SCALE GENOMIC DNA]</scope>
    <source>
        <strain evidence="2">Shaxun</strain>
        <tissue evidence="2">Muscle</tissue>
    </source>
</reference>
<gene>
    <name evidence="2" type="ORF">BSL78_24451</name>
</gene>
<name>A0A2G8JSM2_STIJA</name>
<dbReference type="InterPro" id="IPR009755">
    <property type="entry name" value="RMC1_C"/>
</dbReference>
<dbReference type="Proteomes" id="UP000230750">
    <property type="component" value="Unassembled WGS sequence"/>
</dbReference>
<dbReference type="PANTHER" id="PTHR12897">
    <property type="entry name" value="COLON CANCER-ASSOCIATED PROTEIN MIC1"/>
    <property type="match status" value="1"/>
</dbReference>
<protein>
    <recommendedName>
        <fullName evidence="1">Mic1 domain-containing protein</fullName>
    </recommendedName>
</protein>